<sequence length="203" mass="22523">MFIDVNIARCDGDVLKHARRLGFKLVACSGVEQAGFNGVAVVRRVDAATGDVAELRSILAEHGGSAYIAVTPLSLRVARWSAHDERIDTIVMTGGNIEFFDKKQFSAMKTYGKPLEVSVGDFLRLDDVKGGQFYRRVNLALRMGIRLVTGSGARWWWELYHPYVIVSMLSSMYDVPRQTALASITAAPLQLMASKKILEHIYS</sequence>
<dbReference type="RefSeq" id="WP_013562836.1">
    <property type="nucleotide sequence ID" value="NC_014961.1"/>
</dbReference>
<evidence type="ECO:0000313" key="2">
    <source>
        <dbReference type="Proteomes" id="UP000001068"/>
    </source>
</evidence>
<dbReference type="AlphaFoldDB" id="E8R7E9"/>
<accession>E8R7E9</accession>
<reference evidence="1 2" key="2">
    <citation type="journal article" date="2011" name="Stand. Genomic Sci.">
        <title>Complete genome sequence of Desulfurococcus mucosus type strain (O7/1).</title>
        <authorList>
            <person name="Wirth R."/>
            <person name="Chertkov O."/>
            <person name="Held B."/>
            <person name="Lapidus A."/>
            <person name="Nolan M."/>
            <person name="Lucas S."/>
            <person name="Hammon N."/>
            <person name="Deshpande S."/>
            <person name="Cheng J.F."/>
            <person name="Tapia R."/>
            <person name="Han C."/>
            <person name="Goodwin L."/>
            <person name="Pitluck S."/>
            <person name="Liolios K."/>
            <person name="Ioanna P."/>
            <person name="Ivanova N."/>
            <person name="Mavromatis K."/>
            <person name="Mikhailova N."/>
            <person name="Pati A."/>
            <person name="Chen A."/>
            <person name="Palaniappan K."/>
            <person name="Land M."/>
            <person name="Hauser L."/>
            <person name="Chang Y.J."/>
            <person name="Jeffries C.D."/>
            <person name="Bilek Y."/>
            <person name="Hader T."/>
            <person name="Rohde M."/>
            <person name="Spring S."/>
            <person name="Sikorski J."/>
            <person name="Goker M."/>
            <person name="Woyke T."/>
            <person name="Bristow J."/>
            <person name="Eisen J.A."/>
            <person name="Markowitz V."/>
            <person name="Hugenholtz P."/>
            <person name="Kyrpides N.C."/>
            <person name="Klenk H.P."/>
        </authorList>
    </citation>
    <scope>NUCLEOTIDE SEQUENCE [LARGE SCALE GENOMIC DNA]</scope>
    <source>
        <strain evidence="2">ATCC 35584 / DSM 2162 / JCM 9187 / O7/1</strain>
    </source>
</reference>
<dbReference type="EMBL" id="CP002363">
    <property type="protein sequence ID" value="ADV65614.1"/>
    <property type="molecule type" value="Genomic_DNA"/>
</dbReference>
<protein>
    <submittedName>
        <fullName evidence="1">Ribonuclease P subunit P30</fullName>
    </submittedName>
</protein>
<dbReference type="eggNOG" id="arCOG00307">
    <property type="taxonomic scope" value="Archaea"/>
</dbReference>
<organism evidence="1 2">
    <name type="scientific">Desulfurococcus mucosus (strain ATCC 35584 / DSM 2162 / JCM 9187 / O7/1)</name>
    <dbReference type="NCBI Taxonomy" id="765177"/>
    <lineage>
        <taxon>Archaea</taxon>
        <taxon>Thermoproteota</taxon>
        <taxon>Thermoprotei</taxon>
        <taxon>Desulfurococcales</taxon>
        <taxon>Desulfurococcaceae</taxon>
        <taxon>Desulfurococcus</taxon>
    </lineage>
</organism>
<proteinExistence type="predicted"/>
<gene>
    <name evidence="1" type="ordered locus">Desmu_1320</name>
</gene>
<dbReference type="Gene3D" id="3.20.20.140">
    <property type="entry name" value="Metal-dependent hydrolases"/>
    <property type="match status" value="1"/>
</dbReference>
<dbReference type="HOGENOM" id="CLU_1381477_0_0_2"/>
<keyword evidence="2" id="KW-1185">Reference proteome</keyword>
<name>E8R7E9_DESM0</name>
<dbReference type="KEGG" id="dmu:Desmu_1320"/>
<reference evidence="2" key="1">
    <citation type="submission" date="2010-11" db="EMBL/GenBank/DDBJ databases">
        <title>The complete genome of Desulfurococcus mucosus DSM 2162.</title>
        <authorList>
            <consortium name="US DOE Joint Genome Institute (JGI-PGF)"/>
            <person name="Lucas S."/>
            <person name="Copeland A."/>
            <person name="Lapidus A."/>
            <person name="Bruce D."/>
            <person name="Goodwin L."/>
            <person name="Pitluck S."/>
            <person name="Kyrpides N."/>
            <person name="Mavromatis K."/>
            <person name="Pagani I."/>
            <person name="Ivanova N."/>
            <person name="Ovchinnikova G."/>
            <person name="Chertkov O."/>
            <person name="Held B."/>
            <person name="Brettin T."/>
            <person name="Detter J.C."/>
            <person name="Tapia R."/>
            <person name="Han C."/>
            <person name="Land M."/>
            <person name="Hauser L."/>
            <person name="Markowitz V."/>
            <person name="Cheng J.-F."/>
            <person name="Hugenholtz P."/>
            <person name="Woyke T."/>
            <person name="Wu D."/>
            <person name="Wirth R."/>
            <person name="Bilek Y."/>
            <person name="Hader T."/>
            <person name="Klenk H.-P."/>
            <person name="Eisen J.A."/>
        </authorList>
    </citation>
    <scope>NUCLEOTIDE SEQUENCE [LARGE SCALE GENOMIC DNA]</scope>
    <source>
        <strain evidence="2">ATCC 35584 / DSM 2162 / JCM 9187 / O7/1</strain>
    </source>
</reference>
<dbReference type="OrthoDB" id="18542at2157"/>
<dbReference type="STRING" id="765177.Desmu_1320"/>
<dbReference type="InterPro" id="IPR016195">
    <property type="entry name" value="Pol/histidinol_Pase-like"/>
</dbReference>
<dbReference type="GeneID" id="10154046"/>
<dbReference type="Proteomes" id="UP000001068">
    <property type="component" value="Chromosome"/>
</dbReference>
<dbReference type="SUPFAM" id="SSF89550">
    <property type="entry name" value="PHP domain-like"/>
    <property type="match status" value="1"/>
</dbReference>
<evidence type="ECO:0000313" key="1">
    <source>
        <dbReference type="EMBL" id="ADV65614.1"/>
    </source>
</evidence>